<accession>A0A7R8X8D0</accession>
<dbReference type="AlphaFoldDB" id="A0A7R8X8D0"/>
<dbReference type="Proteomes" id="UP000677054">
    <property type="component" value="Unassembled WGS sequence"/>
</dbReference>
<reference evidence="6" key="1">
    <citation type="submission" date="2020-11" db="EMBL/GenBank/DDBJ databases">
        <authorList>
            <person name="Tran Van P."/>
        </authorList>
    </citation>
    <scope>NUCLEOTIDE SEQUENCE</scope>
</reference>
<keyword evidence="2" id="KW-1003">Cell membrane</keyword>
<evidence type="ECO:0000256" key="5">
    <source>
        <dbReference type="ARBA" id="ARBA00023136"/>
    </source>
</evidence>
<keyword evidence="7" id="KW-1185">Reference proteome</keyword>
<evidence type="ECO:0000313" key="7">
    <source>
        <dbReference type="Proteomes" id="UP000677054"/>
    </source>
</evidence>
<dbReference type="EMBL" id="CAJPEV010000710">
    <property type="protein sequence ID" value="CAG0887814.1"/>
    <property type="molecule type" value="Genomic_DNA"/>
</dbReference>
<evidence type="ECO:0000256" key="1">
    <source>
        <dbReference type="ARBA" id="ARBA00004651"/>
    </source>
</evidence>
<keyword evidence="5" id="KW-0472">Membrane</keyword>
<sequence length="212" mass="23935">MTFLSSVNSSVVYIMPMISEFQCVFLCVLLAELLRCEASDILEGLKAADRSKDISYNSRFFREPSIFLLISILKSPVSSTPITREWEILENHREDYMKLGELVDELSYVFSPTLLLSFVNSVVKTTVTVYLASVNFSYGSLQWLNILTTAGEVSGSLVRLFLVTIAASYIFDQVMFLECRGMNFKNVHFIDRKSDGKVRNDTSPMARIGGDM</sequence>
<dbReference type="GO" id="GO:0005886">
    <property type="term" value="C:plasma membrane"/>
    <property type="evidence" value="ECO:0007669"/>
    <property type="project" value="UniProtKB-SubCell"/>
</dbReference>
<protein>
    <submittedName>
        <fullName evidence="6">Uncharacterized protein</fullName>
    </submittedName>
</protein>
<organism evidence="6">
    <name type="scientific">Darwinula stevensoni</name>
    <dbReference type="NCBI Taxonomy" id="69355"/>
    <lineage>
        <taxon>Eukaryota</taxon>
        <taxon>Metazoa</taxon>
        <taxon>Ecdysozoa</taxon>
        <taxon>Arthropoda</taxon>
        <taxon>Crustacea</taxon>
        <taxon>Oligostraca</taxon>
        <taxon>Ostracoda</taxon>
        <taxon>Podocopa</taxon>
        <taxon>Podocopida</taxon>
        <taxon>Darwinulocopina</taxon>
        <taxon>Darwinuloidea</taxon>
        <taxon>Darwinulidae</taxon>
        <taxon>Darwinula</taxon>
    </lineage>
</organism>
<keyword evidence="4" id="KW-1133">Transmembrane helix</keyword>
<evidence type="ECO:0000256" key="2">
    <source>
        <dbReference type="ARBA" id="ARBA00022475"/>
    </source>
</evidence>
<dbReference type="InterPro" id="IPR013604">
    <property type="entry name" value="7TM_chemorcpt"/>
</dbReference>
<comment type="subcellular location">
    <subcellularLocation>
        <location evidence="1">Cell membrane</location>
        <topology evidence="1">Multi-pass membrane protein</topology>
    </subcellularLocation>
</comment>
<evidence type="ECO:0000256" key="3">
    <source>
        <dbReference type="ARBA" id="ARBA00022692"/>
    </source>
</evidence>
<name>A0A7R8X8D0_9CRUS</name>
<evidence type="ECO:0000256" key="4">
    <source>
        <dbReference type="ARBA" id="ARBA00022989"/>
    </source>
</evidence>
<dbReference type="EMBL" id="LR900227">
    <property type="protein sequence ID" value="CAD7244783.1"/>
    <property type="molecule type" value="Genomic_DNA"/>
</dbReference>
<dbReference type="Pfam" id="PF08395">
    <property type="entry name" value="7tm_7"/>
    <property type="match status" value="1"/>
</dbReference>
<gene>
    <name evidence="6" type="ORF">DSTB1V02_LOCUS4670</name>
</gene>
<evidence type="ECO:0000313" key="6">
    <source>
        <dbReference type="EMBL" id="CAD7244783.1"/>
    </source>
</evidence>
<dbReference type="GO" id="GO:0050909">
    <property type="term" value="P:sensory perception of taste"/>
    <property type="evidence" value="ECO:0007669"/>
    <property type="project" value="InterPro"/>
</dbReference>
<proteinExistence type="predicted"/>
<keyword evidence="3" id="KW-0812">Transmembrane</keyword>